<evidence type="ECO:0000313" key="5">
    <source>
        <dbReference type="Proteomes" id="UP000646478"/>
    </source>
</evidence>
<dbReference type="AlphaFoldDB" id="A0A916WKF5"/>
<dbReference type="GO" id="GO:0046872">
    <property type="term" value="F:metal ion binding"/>
    <property type="evidence" value="ECO:0007669"/>
    <property type="project" value="UniProtKB-KW"/>
</dbReference>
<sequence length="90" mass="10149">MEGTDPVRLELVSGEGAEERPGNGDLYDSFRLHGWHHLGVWVDDVDQAVAELKARDIRVVLDPVDNAHWSVRVAFFTDPWGNVIELLQTL</sequence>
<gene>
    <name evidence="4" type="ORF">GCM10011491_42360</name>
</gene>
<dbReference type="InterPro" id="IPR037523">
    <property type="entry name" value="VOC_core"/>
</dbReference>
<dbReference type="PANTHER" id="PTHR43048">
    <property type="entry name" value="METHYLMALONYL-COA EPIMERASE"/>
    <property type="match status" value="1"/>
</dbReference>
<dbReference type="Pfam" id="PF00903">
    <property type="entry name" value="Glyoxalase"/>
    <property type="match status" value="1"/>
</dbReference>
<evidence type="ECO:0000256" key="2">
    <source>
        <dbReference type="SAM" id="MobiDB-lite"/>
    </source>
</evidence>
<dbReference type="InterPro" id="IPR051785">
    <property type="entry name" value="MMCE/EMCE_epimerase"/>
</dbReference>
<dbReference type="GO" id="GO:0004493">
    <property type="term" value="F:methylmalonyl-CoA epimerase activity"/>
    <property type="evidence" value="ECO:0007669"/>
    <property type="project" value="TreeGrafter"/>
</dbReference>
<dbReference type="InterPro" id="IPR029068">
    <property type="entry name" value="Glyas_Bleomycin-R_OHBP_Dase"/>
</dbReference>
<evidence type="ECO:0000256" key="1">
    <source>
        <dbReference type="ARBA" id="ARBA00022723"/>
    </source>
</evidence>
<feature type="domain" description="VOC" evidence="3">
    <location>
        <begin position="1"/>
        <end position="89"/>
    </location>
</feature>
<feature type="region of interest" description="Disordered" evidence="2">
    <location>
        <begin position="1"/>
        <end position="22"/>
    </location>
</feature>
<protein>
    <recommendedName>
        <fullName evidence="3">VOC domain-containing protein</fullName>
    </recommendedName>
</protein>
<dbReference type="GO" id="GO:0046491">
    <property type="term" value="P:L-methylmalonyl-CoA metabolic process"/>
    <property type="evidence" value="ECO:0007669"/>
    <property type="project" value="TreeGrafter"/>
</dbReference>
<comment type="caution">
    <text evidence="4">The sequence shown here is derived from an EMBL/GenBank/DDBJ whole genome shotgun (WGS) entry which is preliminary data.</text>
</comment>
<accession>A0A916WKF5</accession>
<dbReference type="PANTHER" id="PTHR43048:SF3">
    <property type="entry name" value="METHYLMALONYL-COA EPIMERASE, MITOCHONDRIAL"/>
    <property type="match status" value="1"/>
</dbReference>
<proteinExistence type="predicted"/>
<organism evidence="4 5">
    <name type="scientific">Brucella endophytica</name>
    <dbReference type="NCBI Taxonomy" id="1963359"/>
    <lineage>
        <taxon>Bacteria</taxon>
        <taxon>Pseudomonadati</taxon>
        <taxon>Pseudomonadota</taxon>
        <taxon>Alphaproteobacteria</taxon>
        <taxon>Hyphomicrobiales</taxon>
        <taxon>Brucellaceae</taxon>
        <taxon>Brucella/Ochrobactrum group</taxon>
        <taxon>Brucella</taxon>
    </lineage>
</organism>
<evidence type="ECO:0000313" key="4">
    <source>
        <dbReference type="EMBL" id="GGB09932.1"/>
    </source>
</evidence>
<dbReference type="InterPro" id="IPR004360">
    <property type="entry name" value="Glyas_Fos-R_dOase_dom"/>
</dbReference>
<keyword evidence="5" id="KW-1185">Reference proteome</keyword>
<keyword evidence="1" id="KW-0479">Metal-binding</keyword>
<dbReference type="Proteomes" id="UP000646478">
    <property type="component" value="Unassembled WGS sequence"/>
</dbReference>
<dbReference type="PROSITE" id="PS51819">
    <property type="entry name" value="VOC"/>
    <property type="match status" value="1"/>
</dbReference>
<reference evidence="4" key="1">
    <citation type="journal article" date="2014" name="Int. J. Syst. Evol. Microbiol.">
        <title>Complete genome sequence of Corynebacterium casei LMG S-19264T (=DSM 44701T), isolated from a smear-ripened cheese.</title>
        <authorList>
            <consortium name="US DOE Joint Genome Institute (JGI-PGF)"/>
            <person name="Walter F."/>
            <person name="Albersmeier A."/>
            <person name="Kalinowski J."/>
            <person name="Ruckert C."/>
        </authorList>
    </citation>
    <scope>NUCLEOTIDE SEQUENCE</scope>
    <source>
        <strain evidence="4">CGMCC 1.15082</strain>
    </source>
</reference>
<dbReference type="Gene3D" id="3.10.180.10">
    <property type="entry name" value="2,3-Dihydroxybiphenyl 1,2-Dioxygenase, domain 1"/>
    <property type="match status" value="1"/>
</dbReference>
<dbReference type="EMBL" id="BMHH01000027">
    <property type="protein sequence ID" value="GGB09932.1"/>
    <property type="molecule type" value="Genomic_DNA"/>
</dbReference>
<dbReference type="SUPFAM" id="SSF54593">
    <property type="entry name" value="Glyoxalase/Bleomycin resistance protein/Dihydroxybiphenyl dioxygenase"/>
    <property type="match status" value="1"/>
</dbReference>
<name>A0A916WKF5_9HYPH</name>
<evidence type="ECO:0000259" key="3">
    <source>
        <dbReference type="PROSITE" id="PS51819"/>
    </source>
</evidence>
<reference evidence="4" key="2">
    <citation type="submission" date="2020-09" db="EMBL/GenBank/DDBJ databases">
        <authorList>
            <person name="Sun Q."/>
            <person name="Zhou Y."/>
        </authorList>
    </citation>
    <scope>NUCLEOTIDE SEQUENCE</scope>
    <source>
        <strain evidence="4">CGMCC 1.15082</strain>
    </source>
</reference>